<dbReference type="AlphaFoldDB" id="A0A3A5KFJ4"/>
<evidence type="ECO:0000313" key="1">
    <source>
        <dbReference type="EMBL" id="RJT31374.1"/>
    </source>
</evidence>
<accession>A0A3A5KFJ4</accession>
<sequence length="75" mass="8773">MPFRECHAWIEAPIERHAMTFFTGNFFTRKMPRRMIVQMLIALPALSLFRNQAVVVDPDEIVEVNGWILKRSDLA</sequence>
<dbReference type="Proteomes" id="UP000272706">
    <property type="component" value="Unassembled WGS sequence"/>
</dbReference>
<gene>
    <name evidence="1" type="ORF">D3227_28745</name>
</gene>
<organism evidence="1 2">
    <name type="scientific">Mesorhizobium waimense</name>
    <dbReference type="NCBI Taxonomy" id="1300307"/>
    <lineage>
        <taxon>Bacteria</taxon>
        <taxon>Pseudomonadati</taxon>
        <taxon>Pseudomonadota</taxon>
        <taxon>Alphaproteobacteria</taxon>
        <taxon>Hyphomicrobiales</taxon>
        <taxon>Phyllobacteriaceae</taxon>
        <taxon>Mesorhizobium</taxon>
    </lineage>
</organism>
<comment type="caution">
    <text evidence="1">The sequence shown here is derived from an EMBL/GenBank/DDBJ whole genome shotgun (WGS) entry which is preliminary data.</text>
</comment>
<proteinExistence type="predicted"/>
<reference evidence="1 2" key="1">
    <citation type="submission" date="2018-09" db="EMBL/GenBank/DDBJ databases">
        <title>Mesorhizobium carmichaelinearum sp. nov. isolated from Carmichaelinea spp. root nodules in New Zealand.</title>
        <authorList>
            <person name="De Meyer S.E."/>
        </authorList>
    </citation>
    <scope>NUCLEOTIDE SEQUENCE [LARGE SCALE GENOMIC DNA]</scope>
    <source>
        <strain evidence="1 2">ICMP19557</strain>
    </source>
</reference>
<protein>
    <submittedName>
        <fullName evidence="1">Uncharacterized protein</fullName>
    </submittedName>
</protein>
<evidence type="ECO:0000313" key="2">
    <source>
        <dbReference type="Proteomes" id="UP000272706"/>
    </source>
</evidence>
<dbReference type="EMBL" id="QZWZ01000031">
    <property type="protein sequence ID" value="RJT31374.1"/>
    <property type="molecule type" value="Genomic_DNA"/>
</dbReference>
<keyword evidence="2" id="KW-1185">Reference proteome</keyword>
<name>A0A3A5KFJ4_9HYPH</name>